<dbReference type="Pfam" id="PF04860">
    <property type="entry name" value="Phage_portal"/>
    <property type="match status" value="1"/>
</dbReference>
<dbReference type="InterPro" id="IPR006944">
    <property type="entry name" value="Phage/GTA_portal"/>
</dbReference>
<gene>
    <name evidence="1" type="ORF">GX523_15300</name>
</gene>
<dbReference type="EMBL" id="DUTF01000334">
    <property type="protein sequence ID" value="HHY28081.1"/>
    <property type="molecule type" value="Genomic_DNA"/>
</dbReference>
<evidence type="ECO:0000313" key="1">
    <source>
        <dbReference type="EMBL" id="HHY28081.1"/>
    </source>
</evidence>
<sequence length="391" mass="44247">MGIISWVQKRLGLGYTPLGGWSEFADEYADLVADVYFREMAFWSAVNIVANAVSKCEFRTFVNGEEKKGAEYYLWNVEPNKNQNSSMFLHKLVAKLYRKNECLVIEQGGQLLVADSFIRTPYALYDDVFTQVTVGDFTFQRSFKQSEVMYFKLSECNMRDVTARLYDSYSKLIAYSMKAYQKSRGTKGIFKYDTLPVADTEERALFDSLINDKIKNWLSGDNAALPLGRGLEWKELQHKTYSNENTRDIRAQIDDICDFTARGIGIPPALIRGDVQDTSKAVDQLLTFCVDPLCDQLQEEANRKRSGLSGFLSGTYLHIDTKSIKHVDLLSVATAIDKVIGSGSFCINDIRKACNEPIIDEPWAWQHFMTKNYADVDSLLTELKGGIEGGL</sequence>
<dbReference type="Proteomes" id="UP000553059">
    <property type="component" value="Unassembled WGS sequence"/>
</dbReference>
<dbReference type="NCBIfam" id="TIGR01537">
    <property type="entry name" value="portal_HK97"/>
    <property type="match status" value="1"/>
</dbReference>
<organism evidence="1 2">
    <name type="scientific">Desulfitobacterium dehalogenans</name>
    <dbReference type="NCBI Taxonomy" id="36854"/>
    <lineage>
        <taxon>Bacteria</taxon>
        <taxon>Bacillati</taxon>
        <taxon>Bacillota</taxon>
        <taxon>Clostridia</taxon>
        <taxon>Eubacteriales</taxon>
        <taxon>Desulfitobacteriaceae</taxon>
        <taxon>Desulfitobacterium</taxon>
    </lineage>
</organism>
<name>A0A7C6Z665_9FIRM</name>
<comment type="caution">
    <text evidence="1">The sequence shown here is derived from an EMBL/GenBank/DDBJ whole genome shotgun (WGS) entry which is preliminary data.</text>
</comment>
<dbReference type="InterPro" id="IPR006427">
    <property type="entry name" value="Portal_HK97"/>
</dbReference>
<proteinExistence type="predicted"/>
<protein>
    <submittedName>
        <fullName evidence="1">Phage portal protein</fullName>
    </submittedName>
</protein>
<accession>A0A7C6Z665</accession>
<reference evidence="1 2" key="1">
    <citation type="journal article" date="2020" name="Biotechnol. Biofuels">
        <title>New insights from the biogas microbiome by comprehensive genome-resolved metagenomics of nearly 1600 species originating from multiple anaerobic digesters.</title>
        <authorList>
            <person name="Campanaro S."/>
            <person name="Treu L."/>
            <person name="Rodriguez-R L.M."/>
            <person name="Kovalovszki A."/>
            <person name="Ziels R.M."/>
            <person name="Maus I."/>
            <person name="Zhu X."/>
            <person name="Kougias P.G."/>
            <person name="Basile A."/>
            <person name="Luo G."/>
            <person name="Schluter A."/>
            <person name="Konstantinidis K.T."/>
            <person name="Angelidaki I."/>
        </authorList>
    </citation>
    <scope>NUCLEOTIDE SEQUENCE [LARGE SCALE GENOMIC DNA]</scope>
    <source>
        <strain evidence="1">AS05jafATM_4</strain>
    </source>
</reference>
<dbReference type="AlphaFoldDB" id="A0A7C6Z665"/>
<evidence type="ECO:0000313" key="2">
    <source>
        <dbReference type="Proteomes" id="UP000553059"/>
    </source>
</evidence>